<keyword evidence="4" id="KW-1185">Reference proteome</keyword>
<evidence type="ECO:0000313" key="3">
    <source>
        <dbReference type="EMBL" id="AZQ61958.1"/>
    </source>
</evidence>
<protein>
    <submittedName>
        <fullName evidence="3">Uncharacterized protein</fullName>
    </submittedName>
</protein>
<dbReference type="KEGG" id="fll:EI427_06810"/>
<feature type="chain" id="PRO_5018691424" evidence="2">
    <location>
        <begin position="22"/>
        <end position="59"/>
    </location>
</feature>
<keyword evidence="2" id="KW-0732">Signal</keyword>
<accession>A0A3Q9FMC3</accession>
<dbReference type="PROSITE" id="PS51257">
    <property type="entry name" value="PROKAR_LIPOPROTEIN"/>
    <property type="match status" value="1"/>
</dbReference>
<feature type="region of interest" description="Disordered" evidence="1">
    <location>
        <begin position="21"/>
        <end position="59"/>
    </location>
</feature>
<sequence>MKRILLSIAFLGLLSCTTSNTEYEPAKPANPIAEVPQHPIEERPILPENPIGDVPSETY</sequence>
<evidence type="ECO:0000256" key="2">
    <source>
        <dbReference type="SAM" id="SignalP"/>
    </source>
</evidence>
<organism evidence="3 4">
    <name type="scientific">Flammeovirga pectinis</name>
    <dbReference type="NCBI Taxonomy" id="2494373"/>
    <lineage>
        <taxon>Bacteria</taxon>
        <taxon>Pseudomonadati</taxon>
        <taxon>Bacteroidota</taxon>
        <taxon>Cytophagia</taxon>
        <taxon>Cytophagales</taxon>
        <taxon>Flammeovirgaceae</taxon>
        <taxon>Flammeovirga</taxon>
    </lineage>
</organism>
<dbReference type="AlphaFoldDB" id="A0A3Q9FMC3"/>
<feature type="signal peptide" evidence="2">
    <location>
        <begin position="1"/>
        <end position="21"/>
    </location>
</feature>
<proteinExistence type="predicted"/>
<gene>
    <name evidence="3" type="ORF">EI427_06810</name>
</gene>
<reference evidence="3 4" key="1">
    <citation type="submission" date="2018-12" db="EMBL/GenBank/DDBJ databases">
        <title>Flammeovirga pectinis sp. nov., isolated from the gut of the Korean scallop, Patinopecten yessoensis.</title>
        <authorList>
            <person name="Bae J.-W."/>
            <person name="Jeong Y.-S."/>
            <person name="Kang W."/>
        </authorList>
    </citation>
    <scope>NUCLEOTIDE SEQUENCE [LARGE SCALE GENOMIC DNA]</scope>
    <source>
        <strain evidence="3 4">L12M1</strain>
    </source>
</reference>
<dbReference type="OrthoDB" id="9868564at2"/>
<dbReference type="Proteomes" id="UP000267268">
    <property type="component" value="Chromosome 1"/>
</dbReference>
<dbReference type="EMBL" id="CP034562">
    <property type="protein sequence ID" value="AZQ61958.1"/>
    <property type="molecule type" value="Genomic_DNA"/>
</dbReference>
<dbReference type="RefSeq" id="WP_126613002.1">
    <property type="nucleotide sequence ID" value="NZ_CP034562.1"/>
</dbReference>
<name>A0A3Q9FMC3_9BACT</name>
<evidence type="ECO:0000313" key="4">
    <source>
        <dbReference type="Proteomes" id="UP000267268"/>
    </source>
</evidence>
<evidence type="ECO:0000256" key="1">
    <source>
        <dbReference type="SAM" id="MobiDB-lite"/>
    </source>
</evidence>